<dbReference type="Proteomes" id="UP000053260">
    <property type="component" value="Unassembled WGS sequence"/>
</dbReference>
<feature type="transmembrane region" description="Helical" evidence="2">
    <location>
        <begin position="103"/>
        <end position="121"/>
    </location>
</feature>
<comment type="caution">
    <text evidence="5">The sequence shown here is derived from an EMBL/GenBank/DDBJ whole genome shotgun (WGS) entry which is preliminary data.</text>
</comment>
<evidence type="ECO:0000313" key="6">
    <source>
        <dbReference type="Proteomes" id="UP000053260"/>
    </source>
</evidence>
<evidence type="ECO:0008006" key="7">
    <source>
        <dbReference type="Google" id="ProtNLM"/>
    </source>
</evidence>
<sequence length="408" mass="43580">MSIPPAPGPHQPQGSQEPQGPYPQGPFPQSGQYPQFPPYGHPAAPGPYPYHPYGPYGAPEPPVNGVSIAALVLGLLCFLPGVGLVLGLIGLRQIKRKGERGKGMAVAGSVLSTVWVGLWALSLSTGFVSDAWDGFKDAAKGDGTAYSLAEGDCFDSPSGSLEGATYDVEEVPCSGRHDGEVFAVVDLPGDSYPGDAKVTDIAEDKCYTLQYTYAMDGWAVPEDVDVYYLMPSRQSWSFGDREITCLFGNVEEKGSLAAGSLRSDETTLDADQLALLKALNAVDDVLYEEPEDYPEDDLPGNRDWAGDVETVLGEQIEALRDHTWQAGAKKPVAALVADMEDAREDWAKAAEAGDADTFYEHYDNGYGYVDGRTTITARKALGLADTVPFYDEDDDSGVGSADSGQLQV</sequence>
<name>A0A101V3G5_9ACTN</name>
<dbReference type="EMBL" id="LMXB01000021">
    <property type="protein sequence ID" value="KUO21796.1"/>
    <property type="molecule type" value="Genomic_DNA"/>
</dbReference>
<feature type="domain" description="DUF4190" evidence="3">
    <location>
        <begin position="67"/>
        <end position="121"/>
    </location>
</feature>
<keyword evidence="2" id="KW-0812">Transmembrane</keyword>
<dbReference type="AlphaFoldDB" id="A0A101V3G5"/>
<gene>
    <name evidence="5" type="ORF">AQJ91_06545</name>
</gene>
<feature type="compositionally biased region" description="Pro residues" evidence="1">
    <location>
        <begin position="1"/>
        <end position="10"/>
    </location>
</feature>
<keyword evidence="2" id="KW-0472">Membrane</keyword>
<accession>A0A101V3G5</accession>
<evidence type="ECO:0000259" key="4">
    <source>
        <dbReference type="Pfam" id="PF13845"/>
    </source>
</evidence>
<reference evidence="5 6" key="1">
    <citation type="submission" date="2015-10" db="EMBL/GenBank/DDBJ databases">
        <title>Draft genome sequence of Streptomyces sp. RV15, isolated from a marine sponge.</title>
        <authorList>
            <person name="Ruckert C."/>
            <person name="Abdelmohsen U.R."/>
            <person name="Winkler A."/>
            <person name="Hentschel U."/>
            <person name="Kalinowski J."/>
            <person name="Kampfer P."/>
            <person name="Glaeser S."/>
        </authorList>
    </citation>
    <scope>NUCLEOTIDE SEQUENCE [LARGE SCALE GENOMIC DNA]</scope>
    <source>
        <strain evidence="5 6">RV15</strain>
    </source>
</reference>
<feature type="region of interest" description="Disordered" evidence="1">
    <location>
        <begin position="1"/>
        <end position="38"/>
    </location>
</feature>
<dbReference type="OrthoDB" id="3628931at2"/>
<feature type="domain" description="Septum formation-related" evidence="4">
    <location>
        <begin position="147"/>
        <end position="245"/>
    </location>
</feature>
<evidence type="ECO:0000256" key="2">
    <source>
        <dbReference type="SAM" id="Phobius"/>
    </source>
</evidence>
<keyword evidence="6" id="KW-1185">Reference proteome</keyword>
<dbReference type="SUPFAM" id="SSF81995">
    <property type="entry name" value="beta-sandwich domain of Sec23/24"/>
    <property type="match status" value="1"/>
</dbReference>
<proteinExistence type="predicted"/>
<protein>
    <recommendedName>
        <fullName evidence="7">DUF4190 domain-containing protein</fullName>
    </recommendedName>
</protein>
<dbReference type="InterPro" id="IPR025241">
    <property type="entry name" value="DUF4190"/>
</dbReference>
<dbReference type="STRING" id="909626.AQJ91_06545"/>
<evidence type="ECO:0000313" key="5">
    <source>
        <dbReference type="EMBL" id="KUO21796.1"/>
    </source>
</evidence>
<dbReference type="Pfam" id="PF13845">
    <property type="entry name" value="Septum_form"/>
    <property type="match status" value="1"/>
</dbReference>
<feature type="transmembrane region" description="Helical" evidence="2">
    <location>
        <begin position="68"/>
        <end position="91"/>
    </location>
</feature>
<dbReference type="RefSeq" id="WP_067017368.1">
    <property type="nucleotide sequence ID" value="NZ_KQ949077.1"/>
</dbReference>
<dbReference type="InterPro" id="IPR026004">
    <property type="entry name" value="Septum_form"/>
</dbReference>
<evidence type="ECO:0000256" key="1">
    <source>
        <dbReference type="SAM" id="MobiDB-lite"/>
    </source>
</evidence>
<organism evidence="5 6">
    <name type="scientific">Streptomyces dysideae</name>
    <dbReference type="NCBI Taxonomy" id="909626"/>
    <lineage>
        <taxon>Bacteria</taxon>
        <taxon>Bacillati</taxon>
        <taxon>Actinomycetota</taxon>
        <taxon>Actinomycetes</taxon>
        <taxon>Kitasatosporales</taxon>
        <taxon>Streptomycetaceae</taxon>
        <taxon>Streptomyces</taxon>
    </lineage>
</organism>
<keyword evidence="2" id="KW-1133">Transmembrane helix</keyword>
<dbReference type="Pfam" id="PF13828">
    <property type="entry name" value="DUF4190"/>
    <property type="match status" value="1"/>
</dbReference>
<evidence type="ECO:0000259" key="3">
    <source>
        <dbReference type="Pfam" id="PF13828"/>
    </source>
</evidence>